<dbReference type="InterPro" id="IPR036390">
    <property type="entry name" value="WH_DNA-bd_sf"/>
</dbReference>
<evidence type="ECO:0000256" key="3">
    <source>
        <dbReference type="ARBA" id="ARBA00023163"/>
    </source>
</evidence>
<dbReference type="InterPro" id="IPR051081">
    <property type="entry name" value="HTH_MetalResp_TranReg"/>
</dbReference>
<dbReference type="Proteomes" id="UP001185012">
    <property type="component" value="Unassembled WGS sequence"/>
</dbReference>
<dbReference type="InterPro" id="IPR001845">
    <property type="entry name" value="HTH_ArsR_DNA-bd_dom"/>
</dbReference>
<evidence type="ECO:0000313" key="5">
    <source>
        <dbReference type="EMBL" id="MDR6225858.1"/>
    </source>
</evidence>
<dbReference type="InterPro" id="IPR036388">
    <property type="entry name" value="WH-like_DNA-bd_sf"/>
</dbReference>
<name>A0ABU1IN78_9BACL</name>
<dbReference type="PANTHER" id="PTHR33154:SF18">
    <property type="entry name" value="ARSENICAL RESISTANCE OPERON REPRESSOR"/>
    <property type="match status" value="1"/>
</dbReference>
<keyword evidence="3" id="KW-0804">Transcription</keyword>
<dbReference type="PROSITE" id="PS50987">
    <property type="entry name" value="HTH_ARSR_2"/>
    <property type="match status" value="1"/>
</dbReference>
<accession>A0ABU1IN78</accession>
<organism evidence="5 6">
    <name type="scientific">Desmospora profundinema</name>
    <dbReference type="NCBI Taxonomy" id="1571184"/>
    <lineage>
        <taxon>Bacteria</taxon>
        <taxon>Bacillati</taxon>
        <taxon>Bacillota</taxon>
        <taxon>Bacilli</taxon>
        <taxon>Bacillales</taxon>
        <taxon>Thermoactinomycetaceae</taxon>
        <taxon>Desmospora</taxon>
    </lineage>
</organism>
<dbReference type="CDD" id="cd00090">
    <property type="entry name" value="HTH_ARSR"/>
    <property type="match status" value="1"/>
</dbReference>
<sequence>MPFQLKVEYSPIYELTTSLHLYLEKKAHRVTDLGKSWVKEADTKLQPGLKKKLTQMMEQSEEAFWDKKLFQYFLAKTTLDSPAKEEVDGFLDWLSGQSSEDLYMNVDWREQWGLSMDEWKSMHQLVVEVVDQWNQQYFRHIDPAILHVLKEDADRKQRLSERLDAVEVVEQATKGIRLQPINEVRTLILIPQYHYAPINLFEYGNPLTWKYAVDFPPQSSDDPPRSLVRFSSSLGDPNRLRILRFIAEEARSFMEIVHYVGLAKSTVNHHLVHLRAAGLVQLDYHPDKGTGLYRLREKALDQVGSELKAYLKSE</sequence>
<feature type="domain" description="HTH arsR-type" evidence="4">
    <location>
        <begin position="219"/>
        <end position="314"/>
    </location>
</feature>
<protein>
    <submittedName>
        <fullName evidence="5">DNA-binding transcriptional ArsR family regulator</fullName>
    </submittedName>
</protein>
<evidence type="ECO:0000256" key="1">
    <source>
        <dbReference type="ARBA" id="ARBA00023015"/>
    </source>
</evidence>
<dbReference type="PANTHER" id="PTHR33154">
    <property type="entry name" value="TRANSCRIPTIONAL REGULATOR, ARSR FAMILY"/>
    <property type="match status" value="1"/>
</dbReference>
<keyword evidence="6" id="KW-1185">Reference proteome</keyword>
<evidence type="ECO:0000256" key="2">
    <source>
        <dbReference type="ARBA" id="ARBA00023125"/>
    </source>
</evidence>
<proteinExistence type="predicted"/>
<dbReference type="InterPro" id="IPR011991">
    <property type="entry name" value="ArsR-like_HTH"/>
</dbReference>
<gene>
    <name evidence="5" type="ORF">JOE21_001864</name>
</gene>
<dbReference type="Gene3D" id="1.10.10.10">
    <property type="entry name" value="Winged helix-like DNA-binding domain superfamily/Winged helix DNA-binding domain"/>
    <property type="match status" value="1"/>
</dbReference>
<reference evidence="5 6" key="1">
    <citation type="submission" date="2023-07" db="EMBL/GenBank/DDBJ databases">
        <title>Genomic Encyclopedia of Type Strains, Phase IV (KMG-IV): sequencing the most valuable type-strain genomes for metagenomic binning, comparative biology and taxonomic classification.</title>
        <authorList>
            <person name="Goeker M."/>
        </authorList>
    </citation>
    <scope>NUCLEOTIDE SEQUENCE [LARGE SCALE GENOMIC DNA]</scope>
    <source>
        <strain evidence="5 6">DSM 45903</strain>
    </source>
</reference>
<dbReference type="GO" id="GO:0003677">
    <property type="term" value="F:DNA binding"/>
    <property type="evidence" value="ECO:0007669"/>
    <property type="project" value="UniProtKB-KW"/>
</dbReference>
<evidence type="ECO:0000313" key="6">
    <source>
        <dbReference type="Proteomes" id="UP001185012"/>
    </source>
</evidence>
<comment type="caution">
    <text evidence="5">The sequence shown here is derived from an EMBL/GenBank/DDBJ whole genome shotgun (WGS) entry which is preliminary data.</text>
</comment>
<dbReference type="SMART" id="SM00418">
    <property type="entry name" value="HTH_ARSR"/>
    <property type="match status" value="1"/>
</dbReference>
<dbReference type="SUPFAM" id="SSF46785">
    <property type="entry name" value="Winged helix' DNA-binding domain"/>
    <property type="match status" value="1"/>
</dbReference>
<dbReference type="EMBL" id="JAVDQG010000004">
    <property type="protein sequence ID" value="MDR6225858.1"/>
    <property type="molecule type" value="Genomic_DNA"/>
</dbReference>
<keyword evidence="2 5" id="KW-0238">DNA-binding</keyword>
<evidence type="ECO:0000259" key="4">
    <source>
        <dbReference type="PROSITE" id="PS50987"/>
    </source>
</evidence>
<keyword evidence="1" id="KW-0805">Transcription regulation</keyword>
<dbReference type="RefSeq" id="WP_309865014.1">
    <property type="nucleotide sequence ID" value="NZ_JAVDQG010000004.1"/>
</dbReference>
<dbReference type="Pfam" id="PF01022">
    <property type="entry name" value="HTH_5"/>
    <property type="match status" value="1"/>
</dbReference>